<dbReference type="GO" id="GO:0048564">
    <property type="term" value="P:photosystem I assembly"/>
    <property type="evidence" value="ECO:0007669"/>
    <property type="project" value="InterPro"/>
</dbReference>
<dbReference type="AlphaFoldDB" id="A0A388JLY6"/>
<dbReference type="EMBL" id="BFEA01000001">
    <property type="protein sequence ID" value="GBG58763.1"/>
    <property type="molecule type" value="Genomic_DNA"/>
</dbReference>
<dbReference type="Gramene" id="GBG58763">
    <property type="protein sequence ID" value="GBG58763"/>
    <property type="gene ID" value="CBR_g163"/>
</dbReference>
<feature type="region of interest" description="Disordered" evidence="1">
    <location>
        <begin position="51"/>
        <end position="73"/>
    </location>
</feature>
<feature type="region of interest" description="Disordered" evidence="1">
    <location>
        <begin position="405"/>
        <end position="443"/>
    </location>
</feature>
<accession>A0A388JLY6</accession>
<evidence type="ECO:0000256" key="1">
    <source>
        <dbReference type="SAM" id="MobiDB-lite"/>
    </source>
</evidence>
<sequence length="443" mass="45987">MASTTADVIIANAAAAYGGGGGGGGGGRRGGGGGAATRLAHASAAAAAVSCGRQKPAAGKEGRGGGGGGLKRGKVGGANCTAGAAGGGELPWRRAMMMTVMTRVPTATRRGYLNESGHASGRERGSLLSSFCWSVSSASIDGLRGERHVSSSASGTHCPRWEGGRYFVQRRRPGRGGGGRGRRPGGAAIRRGSGNPDPNPHTVGGLSVRGYIEREKGFGDLVNRARGALPVIGLLSRILTAEGGVGADQLRFPEFATRVSANSSWKLTQALYDLRTIHGERAKVNHVLLWCWVAAIGGGLVLSDDILLGAARLRVSNDLEYEIDNFDLLMDEGAKRRAKSKAKAAKLPLEARAAVALEAISKSCLGDDGMNERDMELLDVVLGEVFPTVDKAVIKRMLTAQMAEEEQVRRNKHRMEEEKKSGKEESEMAGGSSGVSAAAASTG</sequence>
<reference evidence="2 3" key="1">
    <citation type="journal article" date="2018" name="Cell">
        <title>The Chara Genome: Secondary Complexity and Implications for Plant Terrestrialization.</title>
        <authorList>
            <person name="Nishiyama T."/>
            <person name="Sakayama H."/>
            <person name="Vries J.D."/>
            <person name="Buschmann H."/>
            <person name="Saint-Marcoux D."/>
            <person name="Ullrich K.K."/>
            <person name="Haas F.B."/>
            <person name="Vanderstraeten L."/>
            <person name="Becker D."/>
            <person name="Lang D."/>
            <person name="Vosolsobe S."/>
            <person name="Rombauts S."/>
            <person name="Wilhelmsson P.K.I."/>
            <person name="Janitza P."/>
            <person name="Kern R."/>
            <person name="Heyl A."/>
            <person name="Rumpler F."/>
            <person name="Villalobos L.I.A.C."/>
            <person name="Clay J.M."/>
            <person name="Skokan R."/>
            <person name="Toyoda A."/>
            <person name="Suzuki Y."/>
            <person name="Kagoshima H."/>
            <person name="Schijlen E."/>
            <person name="Tajeshwar N."/>
            <person name="Catarino B."/>
            <person name="Hetherington A.J."/>
            <person name="Saltykova A."/>
            <person name="Bonnot C."/>
            <person name="Breuninger H."/>
            <person name="Symeonidi A."/>
            <person name="Radhakrishnan G.V."/>
            <person name="Van Nieuwerburgh F."/>
            <person name="Deforce D."/>
            <person name="Chang C."/>
            <person name="Karol K.G."/>
            <person name="Hedrich R."/>
            <person name="Ulvskov P."/>
            <person name="Glockner G."/>
            <person name="Delwiche C.F."/>
            <person name="Petrasek J."/>
            <person name="Van de Peer Y."/>
            <person name="Friml J."/>
            <person name="Beilby M."/>
            <person name="Dolan L."/>
            <person name="Kohara Y."/>
            <person name="Sugano S."/>
            <person name="Fujiyama A."/>
            <person name="Delaux P.-M."/>
            <person name="Quint M."/>
            <person name="TheiBen G."/>
            <person name="Hagemann M."/>
            <person name="Harholt J."/>
            <person name="Dunand C."/>
            <person name="Zachgo S."/>
            <person name="Langdale J."/>
            <person name="Maumus F."/>
            <person name="Straeten D.V.D."/>
            <person name="Gould S.B."/>
            <person name="Rensing S.A."/>
        </authorList>
    </citation>
    <scope>NUCLEOTIDE SEQUENCE [LARGE SCALE GENOMIC DNA]</scope>
    <source>
        <strain evidence="2 3">S276</strain>
    </source>
</reference>
<comment type="caution">
    <text evidence="2">The sequence shown here is derived from an EMBL/GenBank/DDBJ whole genome shotgun (WGS) entry which is preliminary data.</text>
</comment>
<dbReference type="OrthoDB" id="2013100at2759"/>
<dbReference type="InterPro" id="IPR037736">
    <property type="entry name" value="PSA3"/>
</dbReference>
<evidence type="ECO:0000313" key="2">
    <source>
        <dbReference type="EMBL" id="GBG58763.1"/>
    </source>
</evidence>
<proteinExistence type="predicted"/>
<organism evidence="2 3">
    <name type="scientific">Chara braunii</name>
    <name type="common">Braun's stonewort</name>
    <dbReference type="NCBI Taxonomy" id="69332"/>
    <lineage>
        <taxon>Eukaryota</taxon>
        <taxon>Viridiplantae</taxon>
        <taxon>Streptophyta</taxon>
        <taxon>Charophyceae</taxon>
        <taxon>Charales</taxon>
        <taxon>Characeae</taxon>
        <taxon>Chara</taxon>
    </lineage>
</organism>
<dbReference type="PANTHER" id="PTHR36770">
    <property type="entry name" value="PHOTOSYSTEM I ASSEMBLY FACTOR PSA3, CHLOROPLASTIC"/>
    <property type="match status" value="1"/>
</dbReference>
<feature type="compositionally biased region" description="Low complexity" evidence="1">
    <location>
        <begin position="428"/>
        <end position="443"/>
    </location>
</feature>
<name>A0A388JLY6_CHABU</name>
<evidence type="ECO:0000313" key="3">
    <source>
        <dbReference type="Proteomes" id="UP000265515"/>
    </source>
</evidence>
<protein>
    <submittedName>
        <fullName evidence="2">Uncharacterized protein</fullName>
    </submittedName>
</protein>
<keyword evidence="3" id="KW-1185">Reference proteome</keyword>
<feature type="compositionally biased region" description="Basic and acidic residues" evidence="1">
    <location>
        <begin position="406"/>
        <end position="426"/>
    </location>
</feature>
<dbReference type="PANTHER" id="PTHR36770:SF1">
    <property type="entry name" value="PHOTOSYSTEM I ASSEMBLY FACTOR PSA3, CHLOROPLASTIC"/>
    <property type="match status" value="1"/>
</dbReference>
<gene>
    <name evidence="2" type="ORF">CBR_g163</name>
</gene>
<dbReference type="STRING" id="69332.A0A388JLY6"/>
<dbReference type="Proteomes" id="UP000265515">
    <property type="component" value="Unassembled WGS sequence"/>
</dbReference>
<feature type="region of interest" description="Disordered" evidence="1">
    <location>
        <begin position="169"/>
        <end position="205"/>
    </location>
</feature>